<feature type="binding site" evidence="4">
    <location>
        <begin position="5"/>
        <end position="9"/>
    </location>
    <ligand>
        <name>ATP</name>
        <dbReference type="ChEBI" id="CHEBI:30616"/>
    </ligand>
</feature>
<gene>
    <name evidence="6" type="ordered locus">Ilyop_2595</name>
</gene>
<dbReference type="InterPro" id="IPR037171">
    <property type="entry name" value="NagB/RpiA_transferase-like"/>
</dbReference>
<dbReference type="Pfam" id="PF01812">
    <property type="entry name" value="5-FTHF_cyc-lig"/>
    <property type="match status" value="1"/>
</dbReference>
<evidence type="ECO:0000256" key="4">
    <source>
        <dbReference type="PIRSR" id="PIRSR006806-1"/>
    </source>
</evidence>
<feature type="binding site" evidence="4">
    <location>
        <position position="56"/>
    </location>
    <ligand>
        <name>substrate</name>
    </ligand>
</feature>
<keyword evidence="3 4" id="KW-0067">ATP-binding</keyword>
<proteinExistence type="inferred from homology"/>
<geneLocation type="plasmid" evidence="6 7">
    <name>pILYOP01</name>
</geneLocation>
<dbReference type="PANTHER" id="PTHR23407">
    <property type="entry name" value="ATPASE INHIBITOR/5-FORMYLTETRAHYDROFOLATE CYCLO-LIGASE"/>
    <property type="match status" value="1"/>
</dbReference>
<dbReference type="GO" id="GO:0005524">
    <property type="term" value="F:ATP binding"/>
    <property type="evidence" value="ECO:0007669"/>
    <property type="project" value="UniProtKB-KW"/>
</dbReference>
<dbReference type="HOGENOM" id="CLU_066245_2_2_0"/>
<dbReference type="EMBL" id="CP002282">
    <property type="protein sequence ID" value="ADO84352.1"/>
    <property type="molecule type" value="Genomic_DNA"/>
</dbReference>
<comment type="similarity">
    <text evidence="1 5">Belongs to the 5-formyltetrahydrofolate cyclo-ligase family.</text>
</comment>
<evidence type="ECO:0000256" key="3">
    <source>
        <dbReference type="ARBA" id="ARBA00022840"/>
    </source>
</evidence>
<organism evidence="6 7">
    <name type="scientific">Ilyobacter polytropus (strain ATCC 51220 / DSM 2926 / LMG 16218 / CuHBu1)</name>
    <dbReference type="NCBI Taxonomy" id="572544"/>
    <lineage>
        <taxon>Bacteria</taxon>
        <taxon>Fusobacteriati</taxon>
        <taxon>Fusobacteriota</taxon>
        <taxon>Fusobacteriia</taxon>
        <taxon>Fusobacteriales</taxon>
        <taxon>Fusobacteriaceae</taxon>
        <taxon>Ilyobacter</taxon>
    </lineage>
</organism>
<dbReference type="InterPro" id="IPR024185">
    <property type="entry name" value="FTHF_cligase-like_sf"/>
</dbReference>
<comment type="cofactor">
    <cofactor evidence="5">
        <name>Mg(2+)</name>
        <dbReference type="ChEBI" id="CHEBI:18420"/>
    </cofactor>
</comment>
<keyword evidence="7" id="KW-1185">Reference proteome</keyword>
<evidence type="ECO:0000313" key="7">
    <source>
        <dbReference type="Proteomes" id="UP000006875"/>
    </source>
</evidence>
<dbReference type="InterPro" id="IPR002698">
    <property type="entry name" value="FTHF_cligase"/>
</dbReference>
<accession>E3HC26</accession>
<feature type="binding site" evidence="4">
    <location>
        <position position="51"/>
    </location>
    <ligand>
        <name>substrate</name>
    </ligand>
</feature>
<dbReference type="KEGG" id="ipo:Ilyop_2595"/>
<dbReference type="GO" id="GO:0046872">
    <property type="term" value="F:metal ion binding"/>
    <property type="evidence" value="ECO:0007669"/>
    <property type="project" value="UniProtKB-KW"/>
</dbReference>
<comment type="catalytic activity">
    <reaction evidence="5">
        <text>(6S)-5-formyl-5,6,7,8-tetrahydrofolate + ATP = (6R)-5,10-methenyltetrahydrofolate + ADP + phosphate</text>
        <dbReference type="Rhea" id="RHEA:10488"/>
        <dbReference type="ChEBI" id="CHEBI:30616"/>
        <dbReference type="ChEBI" id="CHEBI:43474"/>
        <dbReference type="ChEBI" id="CHEBI:57455"/>
        <dbReference type="ChEBI" id="CHEBI:57457"/>
        <dbReference type="ChEBI" id="CHEBI:456216"/>
        <dbReference type="EC" id="6.3.3.2"/>
    </reaction>
</comment>
<dbReference type="GO" id="GO:0009396">
    <property type="term" value="P:folic acid-containing compound biosynthetic process"/>
    <property type="evidence" value="ECO:0007669"/>
    <property type="project" value="TreeGrafter"/>
</dbReference>
<feature type="binding site" evidence="4">
    <location>
        <begin position="134"/>
        <end position="142"/>
    </location>
    <ligand>
        <name>ATP</name>
        <dbReference type="ChEBI" id="CHEBI:30616"/>
    </ligand>
</feature>
<dbReference type="EC" id="6.3.3.2" evidence="5"/>
<dbReference type="OrthoDB" id="9801938at2"/>
<evidence type="ECO:0000256" key="1">
    <source>
        <dbReference type="ARBA" id="ARBA00010638"/>
    </source>
</evidence>
<dbReference type="AlphaFoldDB" id="E3HC26"/>
<dbReference type="Gene3D" id="3.40.50.10420">
    <property type="entry name" value="NagB/RpiA/CoA transferase-like"/>
    <property type="match status" value="1"/>
</dbReference>
<dbReference type="GO" id="GO:0030272">
    <property type="term" value="F:5-formyltetrahydrofolate cyclo-ligase activity"/>
    <property type="evidence" value="ECO:0007669"/>
    <property type="project" value="UniProtKB-EC"/>
</dbReference>
<reference evidence="6 7" key="1">
    <citation type="journal article" date="2010" name="Stand. Genomic Sci.">
        <title>Complete genome sequence of Ilyobacter polytropus type strain (CuHbu1).</title>
        <authorList>
            <person name="Sikorski J."/>
            <person name="Chertkov O."/>
            <person name="Lapidus A."/>
            <person name="Nolan M."/>
            <person name="Lucas S."/>
            <person name="Del Rio T.G."/>
            <person name="Tice H."/>
            <person name="Cheng J.F."/>
            <person name="Tapia R."/>
            <person name="Han C."/>
            <person name="Goodwin L."/>
            <person name="Pitluck S."/>
            <person name="Liolios K."/>
            <person name="Ivanova N."/>
            <person name="Mavromatis K."/>
            <person name="Mikhailova N."/>
            <person name="Pati A."/>
            <person name="Chen A."/>
            <person name="Palaniappan K."/>
            <person name="Land M."/>
            <person name="Hauser L."/>
            <person name="Chang Y.J."/>
            <person name="Jeffries C.D."/>
            <person name="Brambilla E."/>
            <person name="Yasawong M."/>
            <person name="Rohde M."/>
            <person name="Pukall R."/>
            <person name="Spring S."/>
            <person name="Goker M."/>
            <person name="Woyke T."/>
            <person name="Bristow J."/>
            <person name="Eisen J.A."/>
            <person name="Markowitz V."/>
            <person name="Hugenholtz P."/>
            <person name="Kyrpides N.C."/>
            <person name="Klenk H.P."/>
        </authorList>
    </citation>
    <scope>NUCLEOTIDE SEQUENCE [LARGE SCALE GENOMIC DNA]</scope>
    <source>
        <strain evidence="7">ATCC 51220 / DSM 2926 / LMG 16218 / CuHBu1</strain>
        <plasmid evidence="7">pILYOP01</plasmid>
    </source>
</reference>
<dbReference type="GO" id="GO:0035999">
    <property type="term" value="P:tetrahydrofolate interconversion"/>
    <property type="evidence" value="ECO:0007669"/>
    <property type="project" value="TreeGrafter"/>
</dbReference>
<keyword evidence="6" id="KW-0614">Plasmid</keyword>
<name>E3HC26_ILYPC</name>
<keyword evidence="2 4" id="KW-0547">Nucleotide-binding</keyword>
<sequence>MKKKKTEMRKILLDKRDQLSSAQKENLDKQILSNFTKSIFYKNAETIFIFVSFGSEVNTHIIIEQAINDGKNVCVPKINSKDKVMEVFKIESMDELKEGYYGILEPSEEKSKAAAEELDLVVVPGVGFDINGYRVGYGGGFYDKFFDGIDKEVSKVALGYNVQMVDEVPTEKHDKRISGLITESHTYIFVC</sequence>
<keyword evidence="5" id="KW-0479">Metal-binding</keyword>
<dbReference type="RefSeq" id="WP_013389010.1">
    <property type="nucleotide sequence ID" value="NC_014633.1"/>
</dbReference>
<dbReference type="Proteomes" id="UP000006875">
    <property type="component" value="Plasmid pILYOP01"/>
</dbReference>
<evidence type="ECO:0000256" key="5">
    <source>
        <dbReference type="RuleBase" id="RU361279"/>
    </source>
</evidence>
<dbReference type="PIRSF" id="PIRSF006806">
    <property type="entry name" value="FTHF_cligase"/>
    <property type="match status" value="1"/>
</dbReference>
<evidence type="ECO:0000313" key="6">
    <source>
        <dbReference type="EMBL" id="ADO84352.1"/>
    </source>
</evidence>
<dbReference type="PANTHER" id="PTHR23407:SF1">
    <property type="entry name" value="5-FORMYLTETRAHYDROFOLATE CYCLO-LIGASE"/>
    <property type="match status" value="1"/>
</dbReference>
<dbReference type="SUPFAM" id="SSF100950">
    <property type="entry name" value="NagB/RpiA/CoA transferase-like"/>
    <property type="match status" value="1"/>
</dbReference>
<dbReference type="NCBIfam" id="TIGR02727">
    <property type="entry name" value="MTHFS_bact"/>
    <property type="match status" value="1"/>
</dbReference>
<evidence type="ECO:0000256" key="2">
    <source>
        <dbReference type="ARBA" id="ARBA00022741"/>
    </source>
</evidence>
<protein>
    <recommendedName>
        <fullName evidence="5">5-formyltetrahydrofolate cyclo-ligase</fullName>
        <ecNumber evidence="5">6.3.3.2</ecNumber>
    </recommendedName>
</protein>
<keyword evidence="5" id="KW-0460">Magnesium</keyword>